<reference evidence="2" key="1">
    <citation type="journal article" date="2019" name="Int. J. Syst. Evol. Microbiol.">
        <title>The Global Catalogue of Microorganisms (GCM) 10K type strain sequencing project: providing services to taxonomists for standard genome sequencing and annotation.</title>
        <authorList>
            <consortium name="The Broad Institute Genomics Platform"/>
            <consortium name="The Broad Institute Genome Sequencing Center for Infectious Disease"/>
            <person name="Wu L."/>
            <person name="Ma J."/>
        </authorList>
    </citation>
    <scope>NUCLEOTIDE SEQUENCE [LARGE SCALE GENOMIC DNA]</scope>
    <source>
        <strain evidence="2">CGMCC 4.7035</strain>
    </source>
</reference>
<protein>
    <submittedName>
        <fullName evidence="1">Uncharacterized protein</fullName>
    </submittedName>
</protein>
<evidence type="ECO:0000313" key="2">
    <source>
        <dbReference type="Proteomes" id="UP001595701"/>
    </source>
</evidence>
<proteinExistence type="predicted"/>
<organism evidence="1 2">
    <name type="scientific">Streptomyces yaanensis</name>
    <dbReference type="NCBI Taxonomy" id="1142239"/>
    <lineage>
        <taxon>Bacteria</taxon>
        <taxon>Bacillati</taxon>
        <taxon>Actinomycetota</taxon>
        <taxon>Actinomycetes</taxon>
        <taxon>Kitasatosporales</taxon>
        <taxon>Streptomycetaceae</taxon>
        <taxon>Streptomyces</taxon>
    </lineage>
</organism>
<accession>A0ABV7SKP5</accession>
<dbReference type="Proteomes" id="UP001595701">
    <property type="component" value="Unassembled WGS sequence"/>
</dbReference>
<name>A0ABV7SKP5_9ACTN</name>
<dbReference type="RefSeq" id="WP_310773344.1">
    <property type="nucleotide sequence ID" value="NZ_JBHRWR010000033.1"/>
</dbReference>
<keyword evidence="2" id="KW-1185">Reference proteome</keyword>
<sequence>MATSAPRTCECAWYGDPAFDIAFVVNHLVLKTLVVARRRHALLPSAHALVDAYARHVTWEAVDDTLARAAKLLPTLLLARVDGLSPVEYLDTTQQGPYERSPGNFSVPRARICIPS</sequence>
<gene>
    <name evidence="1" type="ORF">ACFOZ0_30320</name>
</gene>
<comment type="caution">
    <text evidence="1">The sequence shown here is derived from an EMBL/GenBank/DDBJ whole genome shotgun (WGS) entry which is preliminary data.</text>
</comment>
<dbReference type="EMBL" id="JBHRWR010000033">
    <property type="protein sequence ID" value="MFC3577490.1"/>
    <property type="molecule type" value="Genomic_DNA"/>
</dbReference>
<evidence type="ECO:0000313" key="1">
    <source>
        <dbReference type="EMBL" id="MFC3577490.1"/>
    </source>
</evidence>